<evidence type="ECO:0000259" key="1">
    <source>
        <dbReference type="PROSITE" id="PS50043"/>
    </source>
</evidence>
<dbReference type="Proteomes" id="UP001500888">
    <property type="component" value="Unassembled WGS sequence"/>
</dbReference>
<dbReference type="PANTHER" id="PTHR34293">
    <property type="entry name" value="HTH-TYPE TRANSCRIPTIONAL REGULATOR TRMBL2"/>
    <property type="match status" value="1"/>
</dbReference>
<dbReference type="PANTHER" id="PTHR34293:SF1">
    <property type="entry name" value="HTH-TYPE TRANSCRIPTIONAL REGULATOR TRMBL2"/>
    <property type="match status" value="1"/>
</dbReference>
<dbReference type="PROSITE" id="PS50043">
    <property type="entry name" value="HTH_LUXR_2"/>
    <property type="match status" value="1"/>
</dbReference>
<reference evidence="3" key="1">
    <citation type="journal article" date="2019" name="Int. J. Syst. Evol. Microbiol.">
        <title>The Global Catalogue of Microorganisms (GCM) 10K type strain sequencing project: providing services to taxonomists for standard genome sequencing and annotation.</title>
        <authorList>
            <consortium name="The Broad Institute Genomics Platform"/>
            <consortium name="The Broad Institute Genome Sequencing Center for Infectious Disease"/>
            <person name="Wu L."/>
            <person name="Ma J."/>
        </authorList>
    </citation>
    <scope>NUCLEOTIDE SEQUENCE [LARGE SCALE GENOMIC DNA]</scope>
    <source>
        <strain evidence="3">JCM 16908</strain>
    </source>
</reference>
<feature type="domain" description="HTH luxR-type" evidence="1">
    <location>
        <begin position="265"/>
        <end position="330"/>
    </location>
</feature>
<dbReference type="Gene3D" id="1.10.10.10">
    <property type="entry name" value="Winged helix-like DNA-binding domain superfamily/Winged helix DNA-binding domain"/>
    <property type="match status" value="1"/>
</dbReference>
<sequence length="336" mass="36620">MTNSTLLNVGNGLALQLYRTARGRGSWDASAVAAEVGAEIFDVEAAISCLEELGLLVPSPRTPAGYMVVNPDVALFRLLDFERTIAANYQRESTHCREALNVLLRDYPEAGSRANRLTIEPLRTPAELAAFLDHRSTLVKKRKLVIHPDLPMAETAEHMMSRDVDALARGVKLRAIYSAHVVPHAAMRDYCMEVMRCGADIRVAGYLPLRMIVMDDDLALLPSDPQSAGNGYVAVHSTEVVKSMSAVFAHHWSAASPIASLQDSADDTGGFLSGQEQAIIQMLAIGIKDEVIARRLGVSRRTLTRAISTLLDRLAVETRFQAAMKVTKMGLLTGEP</sequence>
<dbReference type="RefSeq" id="WP_344950198.1">
    <property type="nucleotide sequence ID" value="NZ_BAAAZR010000039.1"/>
</dbReference>
<dbReference type="Pfam" id="PF00196">
    <property type="entry name" value="GerE"/>
    <property type="match status" value="1"/>
</dbReference>
<keyword evidence="3" id="KW-1185">Reference proteome</keyword>
<comment type="caution">
    <text evidence="2">The sequence shown here is derived from an EMBL/GenBank/DDBJ whole genome shotgun (WGS) entry which is preliminary data.</text>
</comment>
<dbReference type="InterPro" id="IPR036388">
    <property type="entry name" value="WH-like_DNA-bd_sf"/>
</dbReference>
<dbReference type="InterPro" id="IPR016032">
    <property type="entry name" value="Sig_transdc_resp-reg_C-effctor"/>
</dbReference>
<accession>A0ABP7J8H2</accession>
<proteinExistence type="predicted"/>
<protein>
    <recommendedName>
        <fullName evidence="1">HTH luxR-type domain-containing protein</fullName>
    </recommendedName>
</protein>
<dbReference type="SUPFAM" id="SSF46894">
    <property type="entry name" value="C-terminal effector domain of the bipartite response regulators"/>
    <property type="match status" value="1"/>
</dbReference>
<dbReference type="InterPro" id="IPR051797">
    <property type="entry name" value="TrmB-like"/>
</dbReference>
<name>A0ABP7J8H2_9ACTN</name>
<dbReference type="InterPro" id="IPR000792">
    <property type="entry name" value="Tscrpt_reg_LuxR_C"/>
</dbReference>
<gene>
    <name evidence="2" type="ORF">GCM10022226_68620</name>
</gene>
<dbReference type="SMART" id="SM00421">
    <property type="entry name" value="HTH_LUXR"/>
    <property type="match status" value="1"/>
</dbReference>
<dbReference type="EMBL" id="BAAAZR010000039">
    <property type="protein sequence ID" value="GAA3836918.1"/>
    <property type="molecule type" value="Genomic_DNA"/>
</dbReference>
<evidence type="ECO:0000313" key="3">
    <source>
        <dbReference type="Proteomes" id="UP001500888"/>
    </source>
</evidence>
<organism evidence="2 3">
    <name type="scientific">Sphaerisporangium flaviroseum</name>
    <dbReference type="NCBI Taxonomy" id="509199"/>
    <lineage>
        <taxon>Bacteria</taxon>
        <taxon>Bacillati</taxon>
        <taxon>Actinomycetota</taxon>
        <taxon>Actinomycetes</taxon>
        <taxon>Streptosporangiales</taxon>
        <taxon>Streptosporangiaceae</taxon>
        <taxon>Sphaerisporangium</taxon>
    </lineage>
</organism>
<evidence type="ECO:0000313" key="2">
    <source>
        <dbReference type="EMBL" id="GAA3836918.1"/>
    </source>
</evidence>